<name>A0A075G4Z7_9ARCH</name>
<dbReference type="GO" id="GO:0004751">
    <property type="term" value="F:ribose-5-phosphate isomerase activity"/>
    <property type="evidence" value="ECO:0007669"/>
    <property type="project" value="UniProtKB-UniRule"/>
</dbReference>
<evidence type="ECO:0000313" key="3">
    <source>
        <dbReference type="EMBL" id="AIE98683.1"/>
    </source>
</evidence>
<dbReference type="PANTHER" id="PTHR11934">
    <property type="entry name" value="RIBOSE-5-PHOSPHATE ISOMERASE"/>
    <property type="match status" value="1"/>
</dbReference>
<dbReference type="AlphaFoldDB" id="A0A075G4Z7"/>
<dbReference type="SUPFAM" id="SSF100950">
    <property type="entry name" value="NagB/RpiA/CoA transferase-like"/>
    <property type="match status" value="1"/>
</dbReference>
<dbReference type="Gene3D" id="3.30.70.260">
    <property type="match status" value="1"/>
</dbReference>
<sequence length="229" mass="24968">MIYFSLSSSMEIAAKKILDEVEDDFLIALGSGSSVTKFVEVLGDSNLKVSVIPSSYQIRLKAEEYGLTTSHLNSTSNIDLDVDGADQIDSQLRMIKGGGGALLKEKVLMRASKKTIIMASEDKFVEQLNGSVPIEVIPFAKNSTFKILKTLAGNPKMRITTKDYPYFTENGNMIFDTDFGIINDPKKLCGTIKLIPGVVECGLFTETIDSIYLTGAHGSVKRIPASIKN</sequence>
<proteinExistence type="predicted"/>
<keyword evidence="1 3" id="KW-0413">Isomerase</keyword>
<evidence type="ECO:0000256" key="1">
    <source>
        <dbReference type="ARBA" id="ARBA00023235"/>
    </source>
</evidence>
<dbReference type="NCBIfam" id="NF001924">
    <property type="entry name" value="PRK00702.1"/>
    <property type="match status" value="1"/>
</dbReference>
<dbReference type="CDD" id="cd01398">
    <property type="entry name" value="RPI_A"/>
    <property type="match status" value="1"/>
</dbReference>
<dbReference type="NCBIfam" id="TIGR00021">
    <property type="entry name" value="rpiA"/>
    <property type="match status" value="1"/>
</dbReference>
<reference evidence="3" key="1">
    <citation type="journal article" date="2014" name="Genome Biol. Evol.">
        <title>Pangenome evidence for extensive interdomain horizontal transfer affecting lineage core and shell genes in uncultured planktonic thaumarchaeota and euryarchaeota.</title>
        <authorList>
            <person name="Deschamps P."/>
            <person name="Zivanovic Y."/>
            <person name="Moreira D."/>
            <person name="Rodriguez-Valera F."/>
            <person name="Lopez-Garcia P."/>
        </authorList>
    </citation>
    <scope>NUCLEOTIDE SEQUENCE</scope>
</reference>
<dbReference type="Pfam" id="PF06026">
    <property type="entry name" value="Rib_5-P_isom_A"/>
    <property type="match status" value="1"/>
</dbReference>
<dbReference type="GO" id="GO:0006014">
    <property type="term" value="P:D-ribose metabolic process"/>
    <property type="evidence" value="ECO:0007669"/>
    <property type="project" value="TreeGrafter"/>
</dbReference>
<organism evidence="3">
    <name type="scientific">uncultured marine thaumarchaeote KM3_06_C02</name>
    <dbReference type="NCBI Taxonomy" id="1455976"/>
    <lineage>
        <taxon>Archaea</taxon>
        <taxon>Nitrososphaerota</taxon>
        <taxon>environmental samples</taxon>
    </lineage>
</organism>
<protein>
    <recommendedName>
        <fullName evidence="2">Ribose 5-phosphate isomerase A</fullName>
        <ecNumber evidence="2">5.3.1.6</ecNumber>
    </recommendedName>
</protein>
<dbReference type="EC" id="5.3.1.6" evidence="2"/>
<dbReference type="GO" id="GO:0009052">
    <property type="term" value="P:pentose-phosphate shunt, non-oxidative branch"/>
    <property type="evidence" value="ECO:0007669"/>
    <property type="project" value="InterPro"/>
</dbReference>
<gene>
    <name evidence="3" type="primary">rpiA</name>
</gene>
<dbReference type="InterPro" id="IPR037171">
    <property type="entry name" value="NagB/RpiA_transferase-like"/>
</dbReference>
<dbReference type="PANTHER" id="PTHR11934:SF0">
    <property type="entry name" value="RIBOSE-5-PHOSPHATE ISOMERASE"/>
    <property type="match status" value="1"/>
</dbReference>
<dbReference type="GO" id="GO:0005829">
    <property type="term" value="C:cytosol"/>
    <property type="evidence" value="ECO:0007669"/>
    <property type="project" value="TreeGrafter"/>
</dbReference>
<dbReference type="SUPFAM" id="SSF75445">
    <property type="entry name" value="D-ribose-5-phosphate isomerase (RpiA), lid domain"/>
    <property type="match status" value="1"/>
</dbReference>
<dbReference type="InterPro" id="IPR004788">
    <property type="entry name" value="Ribose5P_isomerase_type_A"/>
</dbReference>
<accession>A0A075G4Z7</accession>
<dbReference type="Gene3D" id="3.40.50.1360">
    <property type="match status" value="1"/>
</dbReference>
<evidence type="ECO:0000256" key="2">
    <source>
        <dbReference type="NCBIfam" id="TIGR00021"/>
    </source>
</evidence>
<dbReference type="EMBL" id="KF900541">
    <property type="protein sequence ID" value="AIE98683.1"/>
    <property type="molecule type" value="Genomic_DNA"/>
</dbReference>